<organism evidence="1">
    <name type="scientific">Arundo donax</name>
    <name type="common">Giant reed</name>
    <name type="synonym">Donax arundinaceus</name>
    <dbReference type="NCBI Taxonomy" id="35708"/>
    <lineage>
        <taxon>Eukaryota</taxon>
        <taxon>Viridiplantae</taxon>
        <taxon>Streptophyta</taxon>
        <taxon>Embryophyta</taxon>
        <taxon>Tracheophyta</taxon>
        <taxon>Spermatophyta</taxon>
        <taxon>Magnoliopsida</taxon>
        <taxon>Liliopsida</taxon>
        <taxon>Poales</taxon>
        <taxon>Poaceae</taxon>
        <taxon>PACMAD clade</taxon>
        <taxon>Arundinoideae</taxon>
        <taxon>Arundineae</taxon>
        <taxon>Arundo</taxon>
    </lineage>
</organism>
<reference evidence="1" key="1">
    <citation type="submission" date="2014-09" db="EMBL/GenBank/DDBJ databases">
        <authorList>
            <person name="Magalhaes I.L.F."/>
            <person name="Oliveira U."/>
            <person name="Santos F.R."/>
            <person name="Vidigal T.H.D.A."/>
            <person name="Brescovit A.D."/>
            <person name="Santos A.J."/>
        </authorList>
    </citation>
    <scope>NUCLEOTIDE SEQUENCE</scope>
    <source>
        <tissue evidence="1">Shoot tissue taken approximately 20 cm above the soil surface</tissue>
    </source>
</reference>
<sequence>MLENCGTLKPGRCRNYSRLGRWH</sequence>
<evidence type="ECO:0000313" key="1">
    <source>
        <dbReference type="EMBL" id="JAD20374.1"/>
    </source>
</evidence>
<dbReference type="AlphaFoldDB" id="A0A0A8Y3I3"/>
<protein>
    <submittedName>
        <fullName evidence="1">Uncharacterized protein</fullName>
    </submittedName>
</protein>
<dbReference type="EMBL" id="GBRH01277521">
    <property type="protein sequence ID" value="JAD20374.1"/>
    <property type="molecule type" value="Transcribed_RNA"/>
</dbReference>
<name>A0A0A8Y3I3_ARUDO</name>
<proteinExistence type="predicted"/>
<reference evidence="1" key="2">
    <citation type="journal article" date="2015" name="Data Brief">
        <title>Shoot transcriptome of the giant reed, Arundo donax.</title>
        <authorList>
            <person name="Barrero R.A."/>
            <person name="Guerrero F.D."/>
            <person name="Moolhuijzen P."/>
            <person name="Goolsby J.A."/>
            <person name="Tidwell J."/>
            <person name="Bellgard S.E."/>
            <person name="Bellgard M.I."/>
        </authorList>
    </citation>
    <scope>NUCLEOTIDE SEQUENCE</scope>
    <source>
        <tissue evidence="1">Shoot tissue taken approximately 20 cm above the soil surface</tissue>
    </source>
</reference>
<accession>A0A0A8Y3I3</accession>